<dbReference type="GO" id="GO:0005886">
    <property type="term" value="C:plasma membrane"/>
    <property type="evidence" value="ECO:0007669"/>
    <property type="project" value="UniProtKB-SubCell"/>
</dbReference>
<dbReference type="InterPro" id="IPR013604">
    <property type="entry name" value="7TM_chemorcpt"/>
</dbReference>
<keyword evidence="8" id="KW-1185">Reference proteome</keyword>
<feature type="transmembrane region" description="Helical" evidence="6">
    <location>
        <begin position="161"/>
        <end position="182"/>
    </location>
</feature>
<feature type="transmembrane region" description="Helical" evidence="6">
    <location>
        <begin position="377"/>
        <end position="397"/>
    </location>
</feature>
<dbReference type="AlphaFoldDB" id="A0A226DDX2"/>
<keyword evidence="3 6" id="KW-0812">Transmembrane</keyword>
<feature type="transmembrane region" description="Helical" evidence="6">
    <location>
        <begin position="74"/>
        <end position="105"/>
    </location>
</feature>
<dbReference type="EMBL" id="LNIX01000021">
    <property type="protein sequence ID" value="OXA43772.1"/>
    <property type="molecule type" value="Genomic_DNA"/>
</dbReference>
<evidence type="ECO:0008006" key="9">
    <source>
        <dbReference type="Google" id="ProtNLM"/>
    </source>
</evidence>
<gene>
    <name evidence="7" type="ORF">Fcan01_21526</name>
</gene>
<evidence type="ECO:0000256" key="5">
    <source>
        <dbReference type="ARBA" id="ARBA00023136"/>
    </source>
</evidence>
<evidence type="ECO:0000256" key="3">
    <source>
        <dbReference type="ARBA" id="ARBA00022692"/>
    </source>
</evidence>
<evidence type="ECO:0000256" key="4">
    <source>
        <dbReference type="ARBA" id="ARBA00022989"/>
    </source>
</evidence>
<comment type="subcellular location">
    <subcellularLocation>
        <location evidence="1">Cell membrane</location>
        <topology evidence="1">Multi-pass membrane protein</topology>
    </subcellularLocation>
</comment>
<evidence type="ECO:0000313" key="8">
    <source>
        <dbReference type="Proteomes" id="UP000198287"/>
    </source>
</evidence>
<organism evidence="7 8">
    <name type="scientific">Folsomia candida</name>
    <name type="common">Springtail</name>
    <dbReference type="NCBI Taxonomy" id="158441"/>
    <lineage>
        <taxon>Eukaryota</taxon>
        <taxon>Metazoa</taxon>
        <taxon>Ecdysozoa</taxon>
        <taxon>Arthropoda</taxon>
        <taxon>Hexapoda</taxon>
        <taxon>Collembola</taxon>
        <taxon>Entomobryomorpha</taxon>
        <taxon>Isotomoidea</taxon>
        <taxon>Isotomidae</taxon>
        <taxon>Proisotominae</taxon>
        <taxon>Folsomia</taxon>
    </lineage>
</organism>
<evidence type="ECO:0000256" key="1">
    <source>
        <dbReference type="ARBA" id="ARBA00004651"/>
    </source>
</evidence>
<keyword evidence="2" id="KW-1003">Cell membrane</keyword>
<feature type="transmembrane region" description="Helical" evidence="6">
    <location>
        <begin position="33"/>
        <end position="53"/>
    </location>
</feature>
<accession>A0A226DDX2</accession>
<evidence type="ECO:0000256" key="6">
    <source>
        <dbReference type="SAM" id="Phobius"/>
    </source>
</evidence>
<dbReference type="Pfam" id="PF08395">
    <property type="entry name" value="7tm_7"/>
    <property type="match status" value="1"/>
</dbReference>
<feature type="transmembrane region" description="Helical" evidence="6">
    <location>
        <begin position="257"/>
        <end position="280"/>
    </location>
</feature>
<evidence type="ECO:0000256" key="2">
    <source>
        <dbReference type="ARBA" id="ARBA00022475"/>
    </source>
</evidence>
<dbReference type="Proteomes" id="UP000198287">
    <property type="component" value="Unassembled WGS sequence"/>
</dbReference>
<sequence>MGAEGFSTFVWDGWIFGTIFLQKPWGQPQFKSYIAIQPIWALAFLLVQIYFTLDAGINISTFNVHLVNDKLIEYINAALFILTGTTHLLTLLVFAVNAKLIATLLNKFYYYKKSENGHLGYNSRITWGCIYSVKLFSILLLVGHGAISTFLITEKLADASVLIKFLGPVLYFIVEFVGYVAIDSSTMIGLFLVTTTVFHLMEEHSDFCTSLGEEIALLRMGDGESKKRNRIDETFMKEYYLKKLDDLEQLFASADCFLGPLCLITISGSVLFLIPCAYGLATIEGLNYKDTVLIKASLGLQMGLNICKLTVLSLGQVVKNQMIKRRKHLEEIQIFQENDQIVLFESRKVDFDLVDVLKLSLDFDWRLNACDFFNVDLQLLSGIATTATAYVIILLQIQLSMKS</sequence>
<name>A0A226DDX2_FOLCA</name>
<reference evidence="7 8" key="1">
    <citation type="submission" date="2015-12" db="EMBL/GenBank/DDBJ databases">
        <title>The genome of Folsomia candida.</title>
        <authorList>
            <person name="Faddeeva A."/>
            <person name="Derks M.F."/>
            <person name="Anvar Y."/>
            <person name="Smit S."/>
            <person name="Van Straalen N."/>
            <person name="Roelofs D."/>
        </authorList>
    </citation>
    <scope>NUCLEOTIDE SEQUENCE [LARGE SCALE GENOMIC DNA]</scope>
    <source>
        <strain evidence="7 8">VU population</strain>
        <tissue evidence="7">Whole body</tissue>
    </source>
</reference>
<evidence type="ECO:0000313" key="7">
    <source>
        <dbReference type="EMBL" id="OXA43772.1"/>
    </source>
</evidence>
<dbReference type="GO" id="GO:0050909">
    <property type="term" value="P:sensory perception of taste"/>
    <property type="evidence" value="ECO:0007669"/>
    <property type="project" value="InterPro"/>
</dbReference>
<feature type="transmembrane region" description="Helical" evidence="6">
    <location>
        <begin position="125"/>
        <end position="152"/>
    </location>
</feature>
<comment type="caution">
    <text evidence="7">The sequence shown here is derived from an EMBL/GenBank/DDBJ whole genome shotgun (WGS) entry which is preliminary data.</text>
</comment>
<keyword evidence="5 6" id="KW-0472">Membrane</keyword>
<keyword evidence="4 6" id="KW-1133">Transmembrane helix</keyword>
<protein>
    <recommendedName>
        <fullName evidence="9">Gustatory receptor</fullName>
    </recommendedName>
</protein>
<proteinExistence type="predicted"/>